<dbReference type="AlphaFoldDB" id="A0A2S7WE85"/>
<comment type="caution">
    <text evidence="3">The sequence shown here is derived from an EMBL/GenBank/DDBJ whole genome shotgun (WGS) entry which is preliminary data.</text>
</comment>
<reference evidence="3 4" key="1">
    <citation type="submission" date="2016-12" db="EMBL/GenBank/DDBJ databases">
        <title>Trade-off between light-utilization and light-protection in marine flavobacteria.</title>
        <authorList>
            <person name="Kumagai Y."/>
            <person name="Yoshizawa S."/>
            <person name="Kogure K."/>
            <person name="Iwasaki W."/>
        </authorList>
    </citation>
    <scope>NUCLEOTIDE SEQUENCE [LARGE SCALE GENOMIC DNA]</scope>
    <source>
        <strain evidence="3 4">KCTC 22729</strain>
    </source>
</reference>
<evidence type="ECO:0000313" key="4">
    <source>
        <dbReference type="Proteomes" id="UP000237608"/>
    </source>
</evidence>
<dbReference type="SUPFAM" id="SSF51126">
    <property type="entry name" value="Pectin lyase-like"/>
    <property type="match status" value="1"/>
</dbReference>
<dbReference type="InterPro" id="IPR011050">
    <property type="entry name" value="Pectin_lyase_fold/virulence"/>
</dbReference>
<dbReference type="EMBL" id="MSCL01000001">
    <property type="protein sequence ID" value="PQJ75924.1"/>
    <property type="molecule type" value="Genomic_DNA"/>
</dbReference>
<evidence type="ECO:0000256" key="1">
    <source>
        <dbReference type="ARBA" id="ARBA00022729"/>
    </source>
</evidence>
<sequence>MKKITFLFVSILMLINYQIFATDYYVKAGGLNTNSGLDEQNALSTISEAMNKAIDGDRIIIIGSINQSGQVAISKSVSFVGQNNAVITGIDDGGIAKMYVVNAAAITASFSNITFTGSINKNISHGGVFSVTGDSDITFTECVFDGNSISGYYSGGAISISSGRVTIANSLFKNNTAGRSGGAISVFASVAVQPQVTITGTTFYNNLAQGTGNSDGGGAIFAEGNANGTVSISNCTFFENKITRDNIDYAGAIRSTTFSVTVTNSLFYNNKINGGAGASSDFGSAPAGTQSFTYSIGEWISNNVDTRSNFISFVKATVDPSEKAADLTASNLRFEATLGKVIYDAVDSGIDSPIDFGSDGNDAGAWNSGYTLSLEDSILLNNQLSVFYDSNLKSIQLFNSFTEPFTTEVYTILGSKVIDIKPIETQNSIINVSTLRNGVYILVAKFNGKSISKKFVIY</sequence>
<dbReference type="Gene3D" id="2.160.20.10">
    <property type="entry name" value="Single-stranded right-handed beta-helix, Pectin lyase-like"/>
    <property type="match status" value="1"/>
</dbReference>
<accession>A0A2S7WE85</accession>
<gene>
    <name evidence="3" type="ORF">BTO13_12130</name>
</gene>
<dbReference type="Proteomes" id="UP000237608">
    <property type="component" value="Unassembled WGS sequence"/>
</dbReference>
<dbReference type="OrthoDB" id="1195338at2"/>
<protein>
    <recommendedName>
        <fullName evidence="2">Secretion system C-terminal sorting domain-containing protein</fullName>
    </recommendedName>
</protein>
<evidence type="ECO:0000313" key="3">
    <source>
        <dbReference type="EMBL" id="PQJ75924.1"/>
    </source>
</evidence>
<dbReference type="InterPro" id="IPR026444">
    <property type="entry name" value="Secre_tail"/>
</dbReference>
<keyword evidence="1" id="KW-0732">Signal</keyword>
<proteinExistence type="predicted"/>
<evidence type="ECO:0000259" key="2">
    <source>
        <dbReference type="Pfam" id="PF18962"/>
    </source>
</evidence>
<dbReference type="InterPro" id="IPR012334">
    <property type="entry name" value="Pectin_lyas_fold"/>
</dbReference>
<dbReference type="RefSeq" id="WP_105047071.1">
    <property type="nucleotide sequence ID" value="NZ_CP150662.1"/>
</dbReference>
<dbReference type="SMART" id="SM00710">
    <property type="entry name" value="PbH1"/>
    <property type="match status" value="5"/>
</dbReference>
<dbReference type="Pfam" id="PF18962">
    <property type="entry name" value="Por_Secre_tail"/>
    <property type="match status" value="1"/>
</dbReference>
<dbReference type="NCBIfam" id="TIGR04183">
    <property type="entry name" value="Por_Secre_tail"/>
    <property type="match status" value="1"/>
</dbReference>
<dbReference type="InterPro" id="IPR006626">
    <property type="entry name" value="PbH1"/>
</dbReference>
<name>A0A2S7WE85_9FLAO</name>
<organism evidence="3 4">
    <name type="scientific">Polaribacter gangjinensis</name>
    <dbReference type="NCBI Taxonomy" id="574710"/>
    <lineage>
        <taxon>Bacteria</taxon>
        <taxon>Pseudomonadati</taxon>
        <taxon>Bacteroidota</taxon>
        <taxon>Flavobacteriia</taxon>
        <taxon>Flavobacteriales</taxon>
        <taxon>Flavobacteriaceae</taxon>
    </lineage>
</organism>
<feature type="domain" description="Secretion system C-terminal sorting" evidence="2">
    <location>
        <begin position="395"/>
        <end position="457"/>
    </location>
</feature>
<keyword evidence="4" id="KW-1185">Reference proteome</keyword>